<name>A0A5J4X2T1_9EUKA</name>
<dbReference type="AlphaFoldDB" id="A0A5J4X2T1"/>
<dbReference type="EMBL" id="SNRW01000406">
    <property type="protein sequence ID" value="KAA6401343.1"/>
    <property type="molecule type" value="Genomic_DNA"/>
</dbReference>
<dbReference type="OrthoDB" id="283575at2759"/>
<evidence type="ECO:0000313" key="2">
    <source>
        <dbReference type="Proteomes" id="UP000324800"/>
    </source>
</evidence>
<sequence>MHDGDLSLDKEDCLCSGVVGEPDTCICDTNPDPSGNPLRECYSSKVLLNTDYPNGCRCPVDSSKLKGIPTDQCECQSTGDIRAGTTCPVTEDCIEGILDPSMRGCFCTENYQPDNEQSCVCDKHEDATFMINLCRATKTCTSNDIPEGCTPLCTSTDSEPFDILNSCFCTDTDYPNGCRCPVDSSKLKGIPTDQCECQSTGDIDFQSSFQKKLFGKTILWGQIGHSLALAKP</sequence>
<comment type="caution">
    <text evidence="1">The sequence shown here is derived from an EMBL/GenBank/DDBJ whole genome shotgun (WGS) entry which is preliminary data.</text>
</comment>
<proteinExistence type="predicted"/>
<protein>
    <submittedName>
        <fullName evidence="1">Uncharacterized protein</fullName>
    </submittedName>
</protein>
<reference evidence="1 2" key="1">
    <citation type="submission" date="2019-03" db="EMBL/GenBank/DDBJ databases">
        <title>Single cell metagenomics reveals metabolic interactions within the superorganism composed of flagellate Streblomastix strix and complex community of Bacteroidetes bacteria on its surface.</title>
        <authorList>
            <person name="Treitli S.C."/>
            <person name="Kolisko M."/>
            <person name="Husnik F."/>
            <person name="Keeling P."/>
            <person name="Hampl V."/>
        </authorList>
    </citation>
    <scope>NUCLEOTIDE SEQUENCE [LARGE SCALE GENOMIC DNA]</scope>
    <source>
        <strain evidence="1">ST1C</strain>
    </source>
</reference>
<dbReference type="Proteomes" id="UP000324800">
    <property type="component" value="Unassembled WGS sequence"/>
</dbReference>
<organism evidence="1 2">
    <name type="scientific">Streblomastix strix</name>
    <dbReference type="NCBI Taxonomy" id="222440"/>
    <lineage>
        <taxon>Eukaryota</taxon>
        <taxon>Metamonada</taxon>
        <taxon>Preaxostyla</taxon>
        <taxon>Oxymonadida</taxon>
        <taxon>Streblomastigidae</taxon>
        <taxon>Streblomastix</taxon>
    </lineage>
</organism>
<gene>
    <name evidence="1" type="ORF">EZS28_003133</name>
</gene>
<evidence type="ECO:0000313" key="1">
    <source>
        <dbReference type="EMBL" id="KAA6401343.1"/>
    </source>
</evidence>
<accession>A0A5J4X2T1</accession>